<dbReference type="AlphaFoldDB" id="A0A0D8HJA8"/>
<keyword evidence="2" id="KW-1185">Reference proteome</keyword>
<sequence>MPGLGSILFSLVGRIGDPEAAEADVAQVSNLSDVWVEQVMEIEPYASARRVFWVVGNGSSHRGNKSVERLRDRWPS</sequence>
<organism evidence="1 2">
    <name type="scientific">Acidithrix ferrooxidans</name>
    <dbReference type="NCBI Taxonomy" id="1280514"/>
    <lineage>
        <taxon>Bacteria</taxon>
        <taxon>Bacillati</taxon>
        <taxon>Actinomycetota</taxon>
        <taxon>Acidimicrobiia</taxon>
        <taxon>Acidimicrobiales</taxon>
        <taxon>Acidimicrobiaceae</taxon>
        <taxon>Acidithrix</taxon>
    </lineage>
</organism>
<protein>
    <submittedName>
        <fullName evidence="1">Uncharacterized protein</fullName>
    </submittedName>
</protein>
<dbReference type="Proteomes" id="UP000032360">
    <property type="component" value="Unassembled WGS sequence"/>
</dbReference>
<proteinExistence type="predicted"/>
<gene>
    <name evidence="1" type="ORF">AXFE_11490</name>
</gene>
<evidence type="ECO:0000313" key="2">
    <source>
        <dbReference type="Proteomes" id="UP000032360"/>
    </source>
</evidence>
<name>A0A0D8HJA8_9ACTN</name>
<reference evidence="1 2" key="1">
    <citation type="submission" date="2015-01" db="EMBL/GenBank/DDBJ databases">
        <title>Draft genome of the acidophilic iron oxidizer Acidithrix ferrooxidans strain Py-F3.</title>
        <authorList>
            <person name="Poehlein A."/>
            <person name="Eisen S."/>
            <person name="Schloemann M."/>
            <person name="Johnson B.D."/>
            <person name="Daniel R."/>
            <person name="Muehling M."/>
        </authorList>
    </citation>
    <scope>NUCLEOTIDE SEQUENCE [LARGE SCALE GENOMIC DNA]</scope>
    <source>
        <strain evidence="1 2">Py-F3</strain>
    </source>
</reference>
<accession>A0A0D8HJA8</accession>
<comment type="caution">
    <text evidence="1">The sequence shown here is derived from an EMBL/GenBank/DDBJ whole genome shotgun (WGS) entry which is preliminary data.</text>
</comment>
<evidence type="ECO:0000313" key="1">
    <source>
        <dbReference type="EMBL" id="KJF18050.1"/>
    </source>
</evidence>
<dbReference type="EMBL" id="JXYS01000026">
    <property type="protein sequence ID" value="KJF18050.1"/>
    <property type="molecule type" value="Genomic_DNA"/>
</dbReference>